<evidence type="ECO:0000256" key="2">
    <source>
        <dbReference type="ARBA" id="ARBA00022448"/>
    </source>
</evidence>
<evidence type="ECO:0000256" key="3">
    <source>
        <dbReference type="ARBA" id="ARBA00022741"/>
    </source>
</evidence>
<dbReference type="KEGG" id="ccha:ELD05_06475"/>
<keyword evidence="7" id="KW-1185">Reference proteome</keyword>
<keyword evidence="2" id="KW-0813">Transport</keyword>
<name>A0A3T0D5I6_9FIRM</name>
<gene>
    <name evidence="6" type="ORF">ELD05_06475</name>
</gene>
<dbReference type="SUPFAM" id="SSF52540">
    <property type="entry name" value="P-loop containing nucleoside triphosphate hydrolases"/>
    <property type="match status" value="1"/>
</dbReference>
<dbReference type="InterPro" id="IPR003439">
    <property type="entry name" value="ABC_transporter-like_ATP-bd"/>
</dbReference>
<accession>A0A3T0D5I6</accession>
<evidence type="ECO:0000259" key="5">
    <source>
        <dbReference type="PROSITE" id="PS50893"/>
    </source>
</evidence>
<evidence type="ECO:0000313" key="7">
    <source>
        <dbReference type="Proteomes" id="UP000282930"/>
    </source>
</evidence>
<dbReference type="EMBL" id="CP034791">
    <property type="protein sequence ID" value="AZT90316.1"/>
    <property type="molecule type" value="Genomic_DNA"/>
</dbReference>
<protein>
    <submittedName>
        <fullName evidence="6">ABC transporter ATP-binding protein</fullName>
    </submittedName>
</protein>
<dbReference type="RefSeq" id="WP_127351787.1">
    <property type="nucleotide sequence ID" value="NZ_CP034791.1"/>
</dbReference>
<comment type="similarity">
    <text evidence="1">Belongs to the ABC transporter superfamily.</text>
</comment>
<dbReference type="PROSITE" id="PS50893">
    <property type="entry name" value="ABC_TRANSPORTER_2"/>
    <property type="match status" value="1"/>
</dbReference>
<dbReference type="CDD" id="cd03230">
    <property type="entry name" value="ABC_DR_subfamily_A"/>
    <property type="match status" value="1"/>
</dbReference>
<dbReference type="GO" id="GO:0005524">
    <property type="term" value="F:ATP binding"/>
    <property type="evidence" value="ECO:0007669"/>
    <property type="project" value="UniProtKB-KW"/>
</dbReference>
<reference evidence="6 7" key="1">
    <citation type="submission" date="2018-12" db="EMBL/GenBank/DDBJ databases">
        <title>Genome sequence from the cellulolytic species, Caldicellulosiruptor changbaiensis.</title>
        <authorList>
            <person name="Blumer-Schuette S.E."/>
            <person name="Mendoza C."/>
        </authorList>
    </citation>
    <scope>NUCLEOTIDE SEQUENCE [LARGE SCALE GENOMIC DNA]</scope>
    <source>
        <strain evidence="6 7">CBS-Z</strain>
    </source>
</reference>
<dbReference type="Gene3D" id="3.40.50.300">
    <property type="entry name" value="P-loop containing nucleotide triphosphate hydrolases"/>
    <property type="match status" value="1"/>
</dbReference>
<dbReference type="Proteomes" id="UP000282930">
    <property type="component" value="Chromosome"/>
</dbReference>
<organism evidence="6 7">
    <name type="scientific">Caldicellulosiruptor changbaiensis</name>
    <dbReference type="NCBI Taxonomy" id="1222016"/>
    <lineage>
        <taxon>Bacteria</taxon>
        <taxon>Bacillati</taxon>
        <taxon>Bacillota</taxon>
        <taxon>Bacillota incertae sedis</taxon>
        <taxon>Caldicellulosiruptorales</taxon>
        <taxon>Caldicellulosiruptoraceae</taxon>
        <taxon>Caldicellulosiruptor</taxon>
    </lineage>
</organism>
<evidence type="ECO:0000313" key="6">
    <source>
        <dbReference type="EMBL" id="AZT90316.1"/>
    </source>
</evidence>
<dbReference type="PANTHER" id="PTHR42711">
    <property type="entry name" value="ABC TRANSPORTER ATP-BINDING PROTEIN"/>
    <property type="match status" value="1"/>
</dbReference>
<keyword evidence="3" id="KW-0547">Nucleotide-binding</keyword>
<dbReference type="AlphaFoldDB" id="A0A3T0D5I6"/>
<dbReference type="PANTHER" id="PTHR42711:SF5">
    <property type="entry name" value="ABC TRANSPORTER ATP-BINDING PROTEIN NATA"/>
    <property type="match status" value="1"/>
</dbReference>
<proteinExistence type="inferred from homology"/>
<feature type="domain" description="ABC transporter" evidence="5">
    <location>
        <begin position="10"/>
        <end position="245"/>
    </location>
</feature>
<evidence type="ECO:0000256" key="1">
    <source>
        <dbReference type="ARBA" id="ARBA00005417"/>
    </source>
</evidence>
<sequence>MAENRLEKVIKVNDVNKRIGNSQILKEINFSIEKGEIVGLVGPNGAGKSTLMKILAGLWLPKPKGKCYILGCDVTKEQERIEVLRRASFFIETPALYLKLSGYDNIELYANLKYGSAFNVKDEVNRLAPFFELENKILKRKAKTYSLGTKQKVSLLQMFIGNPEVLILDEPFNGLDPTTTIKVKELLKTRWRENNITVLISSHILSDIEELCSRIIFIKNGSIILDKNKEELLKRNTVVIFHFTEKEHVDIACRLIKEKLPYITVETQFNNSIKVHNLNSHYDVLDILQNEGIKVRDIEEQKMSLVDFYKQLYLQ</sequence>
<dbReference type="SMART" id="SM00382">
    <property type="entry name" value="AAA"/>
    <property type="match status" value="1"/>
</dbReference>
<dbReference type="InterPro" id="IPR003593">
    <property type="entry name" value="AAA+_ATPase"/>
</dbReference>
<evidence type="ECO:0000256" key="4">
    <source>
        <dbReference type="ARBA" id="ARBA00022840"/>
    </source>
</evidence>
<dbReference type="InterPro" id="IPR027417">
    <property type="entry name" value="P-loop_NTPase"/>
</dbReference>
<dbReference type="GO" id="GO:0016887">
    <property type="term" value="F:ATP hydrolysis activity"/>
    <property type="evidence" value="ECO:0007669"/>
    <property type="project" value="InterPro"/>
</dbReference>
<dbReference type="InterPro" id="IPR050763">
    <property type="entry name" value="ABC_transporter_ATP-binding"/>
</dbReference>
<dbReference type="Pfam" id="PF00005">
    <property type="entry name" value="ABC_tran"/>
    <property type="match status" value="1"/>
</dbReference>
<keyword evidence="4 6" id="KW-0067">ATP-binding</keyword>